<dbReference type="SUPFAM" id="SSF52172">
    <property type="entry name" value="CheY-like"/>
    <property type="match status" value="1"/>
</dbReference>
<dbReference type="PANTHER" id="PTHR44591">
    <property type="entry name" value="STRESS RESPONSE REGULATOR PROTEIN 1"/>
    <property type="match status" value="1"/>
</dbReference>
<evidence type="ECO:0000256" key="2">
    <source>
        <dbReference type="PROSITE-ProRule" id="PRU00169"/>
    </source>
</evidence>
<dbReference type="SMART" id="SM00448">
    <property type="entry name" value="REC"/>
    <property type="match status" value="1"/>
</dbReference>
<dbReference type="RefSeq" id="WP_007121563.1">
    <property type="nucleotide sequence ID" value="NZ_ABID01000097.1"/>
</dbReference>
<dbReference type="InterPro" id="IPR050595">
    <property type="entry name" value="Bact_response_regulator"/>
</dbReference>
<proteinExistence type="predicted"/>
<dbReference type="InterPro" id="IPR001789">
    <property type="entry name" value="Sig_transdc_resp-reg_receiver"/>
</dbReference>
<gene>
    <name evidence="4" type="ORF">OIHEL45_00060</name>
</gene>
<dbReference type="EMBL" id="ABID01000097">
    <property type="protein sequence ID" value="EDQ02857.1"/>
    <property type="molecule type" value="Genomic_DNA"/>
</dbReference>
<dbReference type="Pfam" id="PF00072">
    <property type="entry name" value="Response_reg"/>
    <property type="match status" value="1"/>
</dbReference>
<evidence type="ECO:0000256" key="1">
    <source>
        <dbReference type="ARBA" id="ARBA00022553"/>
    </source>
</evidence>
<reference evidence="4 5" key="1">
    <citation type="submission" date="2007-11" db="EMBL/GenBank/DDBJ databases">
        <authorList>
            <person name="Wagner-Dobler I."/>
            <person name="Ferriera S."/>
            <person name="Johnson J."/>
            <person name="Kravitz S."/>
            <person name="Beeson K."/>
            <person name="Sutton G."/>
            <person name="Rogers Y.-H."/>
            <person name="Friedman R."/>
            <person name="Frazier M."/>
            <person name="Venter J.C."/>
        </authorList>
    </citation>
    <scope>NUCLEOTIDE SEQUENCE [LARGE SCALE GENOMIC DNA]</scope>
    <source>
        <strain evidence="4 5">HEL-45</strain>
    </source>
</reference>
<evidence type="ECO:0000313" key="5">
    <source>
        <dbReference type="Proteomes" id="UP000003257"/>
    </source>
</evidence>
<evidence type="ECO:0000313" key="4">
    <source>
        <dbReference type="EMBL" id="EDQ02857.1"/>
    </source>
</evidence>
<sequence>MAKRILHVDDDPIILDIVRATFEKDDEVTVTSVKNAFDALASIQGLKPDLIIVDIAMPTMGGFEFILELRKISETATTPIIILSGRARSLGAYNPFQQMAVVVLEKPMEPDRLRYEAKTLLARVE</sequence>
<dbReference type="Proteomes" id="UP000003257">
    <property type="component" value="Unassembled WGS sequence"/>
</dbReference>
<organism evidence="4 5">
    <name type="scientific">Sulfitobacter indolifex HEL-45</name>
    <dbReference type="NCBI Taxonomy" id="391624"/>
    <lineage>
        <taxon>Bacteria</taxon>
        <taxon>Pseudomonadati</taxon>
        <taxon>Pseudomonadota</taxon>
        <taxon>Alphaproteobacteria</taxon>
        <taxon>Rhodobacterales</taxon>
        <taxon>Roseobacteraceae</taxon>
        <taxon>Sulfitobacter</taxon>
    </lineage>
</organism>
<dbReference type="PANTHER" id="PTHR44591:SF3">
    <property type="entry name" value="RESPONSE REGULATORY DOMAIN-CONTAINING PROTEIN"/>
    <property type="match status" value="1"/>
</dbReference>
<dbReference type="PROSITE" id="PS50110">
    <property type="entry name" value="RESPONSE_REGULATORY"/>
    <property type="match status" value="1"/>
</dbReference>
<protein>
    <submittedName>
        <fullName evidence="4">DNA-binding response regulator, LuxR family protein</fullName>
    </submittedName>
</protein>
<accession>A0ABP2D369</accession>
<keyword evidence="5" id="KW-1185">Reference proteome</keyword>
<dbReference type="Gene3D" id="3.40.50.2300">
    <property type="match status" value="1"/>
</dbReference>
<keyword evidence="1 2" id="KW-0597">Phosphoprotein</keyword>
<keyword evidence="4" id="KW-0238">DNA-binding</keyword>
<dbReference type="GO" id="GO:0003677">
    <property type="term" value="F:DNA binding"/>
    <property type="evidence" value="ECO:0007669"/>
    <property type="project" value="UniProtKB-KW"/>
</dbReference>
<feature type="modified residue" description="4-aspartylphosphate" evidence="2">
    <location>
        <position position="54"/>
    </location>
</feature>
<name>A0ABP2D369_9RHOB</name>
<comment type="caution">
    <text evidence="4">The sequence shown here is derived from an EMBL/GenBank/DDBJ whole genome shotgun (WGS) entry which is preliminary data.</text>
</comment>
<dbReference type="InterPro" id="IPR011006">
    <property type="entry name" value="CheY-like_superfamily"/>
</dbReference>
<feature type="domain" description="Response regulatory" evidence="3">
    <location>
        <begin position="4"/>
        <end position="121"/>
    </location>
</feature>
<evidence type="ECO:0000259" key="3">
    <source>
        <dbReference type="PROSITE" id="PS50110"/>
    </source>
</evidence>